<dbReference type="SUPFAM" id="SSF49879">
    <property type="entry name" value="SMAD/FHA domain"/>
    <property type="match status" value="1"/>
</dbReference>
<dbReference type="InterPro" id="IPR019787">
    <property type="entry name" value="Znf_PHD-finger"/>
</dbReference>
<dbReference type="CDD" id="cd15534">
    <property type="entry name" value="PHD2_PHF12_Rco1"/>
    <property type="match status" value="1"/>
</dbReference>
<dbReference type="AlphaFoldDB" id="A0A8W8MU11"/>
<dbReference type="InterPro" id="IPR031966">
    <property type="entry name" value="PHF12_MRG-bd"/>
</dbReference>
<feature type="domain" description="PHD-type" evidence="19">
    <location>
        <begin position="256"/>
        <end position="306"/>
    </location>
</feature>
<evidence type="ECO:0000256" key="3">
    <source>
        <dbReference type="ARBA" id="ARBA00022499"/>
    </source>
</evidence>
<dbReference type="SUPFAM" id="SSF57903">
    <property type="entry name" value="FYVE/PHD zinc finger"/>
    <property type="match status" value="2"/>
</dbReference>
<feature type="compositionally biased region" description="Basic and acidic residues" evidence="17">
    <location>
        <begin position="148"/>
        <end position="158"/>
    </location>
</feature>
<evidence type="ECO:0000256" key="12">
    <source>
        <dbReference type="ARBA" id="ARBA00023242"/>
    </source>
</evidence>
<dbReference type="InterPro" id="IPR019786">
    <property type="entry name" value="Zinc_finger_PHD-type_CS"/>
</dbReference>
<evidence type="ECO:0000256" key="15">
    <source>
        <dbReference type="ARBA" id="ARBA00076589"/>
    </source>
</evidence>
<keyword evidence="4" id="KW-0597">Phosphoprotein</keyword>
<dbReference type="GO" id="GO:0003714">
    <property type="term" value="F:transcription corepressor activity"/>
    <property type="evidence" value="ECO:0007669"/>
    <property type="project" value="InterPro"/>
</dbReference>
<dbReference type="Pfam" id="PF16737">
    <property type="entry name" value="PHF12_MRG_bd"/>
    <property type="match status" value="1"/>
</dbReference>
<evidence type="ECO:0000313" key="21">
    <source>
        <dbReference type="Proteomes" id="UP000005408"/>
    </source>
</evidence>
<evidence type="ECO:0000256" key="2">
    <source>
        <dbReference type="ARBA" id="ARBA00022491"/>
    </source>
</evidence>
<evidence type="ECO:0000256" key="4">
    <source>
        <dbReference type="ARBA" id="ARBA00022553"/>
    </source>
</evidence>
<dbReference type="PANTHER" id="PTHR46309">
    <property type="entry name" value="PHD FINGER PROTEIN 12"/>
    <property type="match status" value="1"/>
</dbReference>
<keyword evidence="12" id="KW-0539">Nucleus</keyword>
<dbReference type="InterPro" id="IPR011011">
    <property type="entry name" value="Znf_FYVE_PHD"/>
</dbReference>
<keyword evidence="6" id="KW-0677">Repeat</keyword>
<dbReference type="Gene3D" id="3.30.40.10">
    <property type="entry name" value="Zinc/RING finger domain, C3HC4 (zinc finger)"/>
    <property type="match status" value="2"/>
</dbReference>
<dbReference type="InterPro" id="IPR013083">
    <property type="entry name" value="Znf_RING/FYVE/PHD"/>
</dbReference>
<dbReference type="EnsemblMetazoa" id="G35061.1">
    <property type="protein sequence ID" value="G35061.1:cds"/>
    <property type="gene ID" value="G35061"/>
</dbReference>
<evidence type="ECO:0000256" key="10">
    <source>
        <dbReference type="ARBA" id="ARBA00023015"/>
    </source>
</evidence>
<dbReference type="Proteomes" id="UP000005408">
    <property type="component" value="Unassembled WGS sequence"/>
</dbReference>
<sequence>MTFTLVTSVGICACASTHLPDERMRLFNGRHFAPSFWRRKFLLTMATVEYDLDTSGGLMEQIQKLVAPPVSDEVLRRQRRKERENRRQGRTVNHDSCDSCKEGGDLLCCDWCPAAFHLQCHDPPLEEDDVPPGEWRCHRCKVVPPKPEQPKEKDDDASSTKSNSSNASRGKSRPQPPIPALEEIVMEAASTENLTPLQKLARAAQLMNPVQFDLPKDIACTTPLPGSSKRKWWGKDRNPNKKFAHELDNGLVPIPAKICFYCSKSCRVGALIQCDFCPLLYHMDCLNPPLTSLPTNRWMCPNHPENIIDEYLLKSVSLTERIKLWNKFKSRVNQHTVKLNFLNKMHRESPPFRIKVKHPKRKSLAIPEAIKLHYQNPPPMLPCVTDPGTTSATETDEKAERVSETTLEDQEEWLSAVVSLQTSIARHLAQKQIQMSSTESGKSEVNVKSEKPTASVQPVIQSSDSQQNEGGSCDSKVTSMEVDKPPNGPLSDSLSNGPLEGNRGGAISLLHPPSTSQNSVNGEIGESSKSKPETVLIKSRSKSVDGSPANIVRVNWASVDKQASSGASTSTTPSGKNIVISAINKANNTVVTKVLGPTQGNKLIANNVAANSGGNSTSILSPRVSGQSAIKVASVQGRTSTVGSTAKVITVSTPTSGKIGVTSSSNITISGGKQSSTASSQNSSNAIVSLNNSLQQCLEGSGDMELSKLDEKLIQILAWQRLQQLLPSKANSPQTPNKKGVLNGLLNQAGSTEVKARAVLCPLTSKGQPISMCYRTLNIGTGADMDVCLTQFGHCNFISPKHAYIFYDETTKHYELLNYSEHGTTVDNVLYSCDFSDKPASTPQPTSVVAAVRKIIKNKKVEKPTESEIKEEQRLTMSGKANEMKKPCNCKASSSSLIGGSGAGWEGTALLHHGSYIKVGCLQFVFSIVDHATSSMGQDRKKEPMSLLKSTLRASAP</sequence>
<keyword evidence="10" id="KW-0805">Transcription regulation</keyword>
<dbReference type="PROSITE" id="PS50016">
    <property type="entry name" value="ZF_PHD_2"/>
    <property type="match status" value="2"/>
</dbReference>
<dbReference type="InterPro" id="IPR001965">
    <property type="entry name" value="Znf_PHD"/>
</dbReference>
<dbReference type="CDD" id="cd15533">
    <property type="entry name" value="PHD1_PHF12"/>
    <property type="match status" value="1"/>
</dbReference>
<dbReference type="InterPro" id="IPR042163">
    <property type="entry name" value="PHF12"/>
</dbReference>
<keyword evidence="2" id="KW-0678">Repressor</keyword>
<evidence type="ECO:0000256" key="7">
    <source>
        <dbReference type="ARBA" id="ARBA00022771"/>
    </source>
</evidence>
<keyword evidence="3" id="KW-1017">Isopeptide bond</keyword>
<evidence type="ECO:0000256" key="9">
    <source>
        <dbReference type="ARBA" id="ARBA00022843"/>
    </source>
</evidence>
<keyword evidence="8" id="KW-0862">Zinc</keyword>
<dbReference type="SMART" id="SM00249">
    <property type="entry name" value="PHD"/>
    <property type="match status" value="2"/>
</dbReference>
<comment type="subunit">
    <text evidence="13">Component of SIN3 complexes. Interacts with SIN3A in a complex composed of HDAC1, SAP30 and SIN3A. Component of the SIN3B complex, which includes SIN3B, HDAC2 or HDAC1, PHF12 and MORF4L1; interacts directly with all subunits. Interacts with TLE5.</text>
</comment>
<evidence type="ECO:0000259" key="19">
    <source>
        <dbReference type="PROSITE" id="PS50016"/>
    </source>
</evidence>
<feature type="domain" description="PHD-type" evidence="19">
    <location>
        <begin position="94"/>
        <end position="143"/>
    </location>
</feature>
<dbReference type="PROSITE" id="PS50006">
    <property type="entry name" value="FHA_DOMAIN"/>
    <property type="match status" value="1"/>
</dbReference>
<accession>A0A8W8MU11</accession>
<evidence type="ECO:0000256" key="14">
    <source>
        <dbReference type="ARBA" id="ARBA00068755"/>
    </source>
</evidence>
<evidence type="ECO:0000256" key="16">
    <source>
        <dbReference type="PROSITE-ProRule" id="PRU00146"/>
    </source>
</evidence>
<feature type="domain" description="FHA" evidence="18">
    <location>
        <begin position="777"/>
        <end position="831"/>
    </location>
</feature>
<evidence type="ECO:0000256" key="13">
    <source>
        <dbReference type="ARBA" id="ARBA00065785"/>
    </source>
</evidence>
<feature type="region of interest" description="Disordered" evidence="17">
    <location>
        <begin position="434"/>
        <end position="542"/>
    </location>
</feature>
<feature type="region of interest" description="Disordered" evidence="17">
    <location>
        <begin position="377"/>
        <end position="407"/>
    </location>
</feature>
<keyword evidence="11" id="KW-0804">Transcription</keyword>
<feature type="compositionally biased region" description="Polar residues" evidence="17">
    <location>
        <begin position="452"/>
        <end position="478"/>
    </location>
</feature>
<dbReference type="GO" id="GO:0070822">
    <property type="term" value="C:Sin3-type complex"/>
    <property type="evidence" value="ECO:0007669"/>
    <property type="project" value="TreeGrafter"/>
</dbReference>
<dbReference type="FunFam" id="3.30.40.10:FF:000154">
    <property type="entry name" value="PHD finger protein 12"/>
    <property type="match status" value="1"/>
</dbReference>
<dbReference type="InterPro" id="IPR000253">
    <property type="entry name" value="FHA_dom"/>
</dbReference>
<feature type="compositionally biased region" description="Low complexity" evidence="17">
    <location>
        <begin position="159"/>
        <end position="168"/>
    </location>
</feature>
<dbReference type="GO" id="GO:0000122">
    <property type="term" value="P:negative regulation of transcription by RNA polymerase II"/>
    <property type="evidence" value="ECO:0007669"/>
    <property type="project" value="TreeGrafter"/>
</dbReference>
<keyword evidence="7 16" id="KW-0863">Zinc-finger</keyword>
<dbReference type="OMA" id="CKVQARA"/>
<evidence type="ECO:0000256" key="17">
    <source>
        <dbReference type="SAM" id="MobiDB-lite"/>
    </source>
</evidence>
<reference evidence="20" key="1">
    <citation type="submission" date="2022-08" db="UniProtKB">
        <authorList>
            <consortium name="EnsemblMetazoa"/>
        </authorList>
    </citation>
    <scope>IDENTIFICATION</scope>
    <source>
        <strain evidence="20">05x7-T-G4-1.051#20</strain>
    </source>
</reference>
<dbReference type="InterPro" id="IPR008984">
    <property type="entry name" value="SMAD_FHA_dom_sf"/>
</dbReference>
<proteinExistence type="predicted"/>
<dbReference type="Gene3D" id="6.10.20.60">
    <property type="entry name" value="PHD finger protein 12"/>
    <property type="match status" value="1"/>
</dbReference>
<dbReference type="CDD" id="cd22703">
    <property type="entry name" value="FHA_PHF12"/>
    <property type="match status" value="1"/>
</dbReference>
<dbReference type="GO" id="GO:0008270">
    <property type="term" value="F:zinc ion binding"/>
    <property type="evidence" value="ECO:0007669"/>
    <property type="project" value="UniProtKB-KW"/>
</dbReference>
<keyword evidence="9" id="KW-0832">Ubl conjugation</keyword>
<keyword evidence="5" id="KW-0479">Metal-binding</keyword>
<dbReference type="InterPro" id="IPR038098">
    <property type="entry name" value="PHF12_MRG-bd_sf"/>
</dbReference>
<evidence type="ECO:0000256" key="6">
    <source>
        <dbReference type="ARBA" id="ARBA00022737"/>
    </source>
</evidence>
<evidence type="ECO:0000313" key="20">
    <source>
        <dbReference type="EnsemblMetazoa" id="G35061.1:cds"/>
    </source>
</evidence>
<feature type="compositionally biased region" description="Basic and acidic residues" evidence="17">
    <location>
        <begin position="441"/>
        <end position="451"/>
    </location>
</feature>
<feature type="region of interest" description="Disordered" evidence="17">
    <location>
        <begin position="935"/>
        <end position="957"/>
    </location>
</feature>
<dbReference type="PANTHER" id="PTHR46309:SF1">
    <property type="entry name" value="PHD FINGER PROTEIN 12"/>
    <property type="match status" value="1"/>
</dbReference>
<dbReference type="FunFam" id="3.30.40.10:FF:000164">
    <property type="entry name" value="PHD finger protein 12"/>
    <property type="match status" value="1"/>
</dbReference>
<feature type="region of interest" description="Disordered" evidence="17">
    <location>
        <begin position="141"/>
        <end position="177"/>
    </location>
</feature>
<dbReference type="Pfam" id="PF00628">
    <property type="entry name" value="PHD"/>
    <property type="match status" value="2"/>
</dbReference>
<evidence type="ECO:0000256" key="1">
    <source>
        <dbReference type="ARBA" id="ARBA00004123"/>
    </source>
</evidence>
<evidence type="ECO:0000256" key="5">
    <source>
        <dbReference type="ARBA" id="ARBA00022723"/>
    </source>
</evidence>
<evidence type="ECO:0000256" key="11">
    <source>
        <dbReference type="ARBA" id="ARBA00023163"/>
    </source>
</evidence>
<name>A0A8W8MU11_MAGGI</name>
<comment type="subcellular location">
    <subcellularLocation>
        <location evidence="1">Nucleus</location>
    </subcellularLocation>
</comment>
<feature type="compositionally biased region" description="Polar residues" evidence="17">
    <location>
        <begin position="948"/>
        <end position="957"/>
    </location>
</feature>
<feature type="region of interest" description="Disordered" evidence="17">
    <location>
        <begin position="75"/>
        <end position="95"/>
    </location>
</feature>
<evidence type="ECO:0000259" key="18">
    <source>
        <dbReference type="PROSITE" id="PS50006"/>
    </source>
</evidence>
<dbReference type="PROSITE" id="PS01359">
    <property type="entry name" value="ZF_PHD_1"/>
    <property type="match status" value="1"/>
</dbReference>
<organism evidence="20 21">
    <name type="scientific">Magallana gigas</name>
    <name type="common">Pacific oyster</name>
    <name type="synonym">Crassostrea gigas</name>
    <dbReference type="NCBI Taxonomy" id="29159"/>
    <lineage>
        <taxon>Eukaryota</taxon>
        <taxon>Metazoa</taxon>
        <taxon>Spiralia</taxon>
        <taxon>Lophotrochozoa</taxon>
        <taxon>Mollusca</taxon>
        <taxon>Bivalvia</taxon>
        <taxon>Autobranchia</taxon>
        <taxon>Pteriomorphia</taxon>
        <taxon>Ostreida</taxon>
        <taxon>Ostreoidea</taxon>
        <taxon>Ostreidae</taxon>
        <taxon>Magallana</taxon>
    </lineage>
</organism>
<dbReference type="OrthoDB" id="1919692at2759"/>
<keyword evidence="21" id="KW-1185">Reference proteome</keyword>
<evidence type="ECO:0000256" key="8">
    <source>
        <dbReference type="ARBA" id="ARBA00022833"/>
    </source>
</evidence>
<protein>
    <recommendedName>
        <fullName evidence="14">PHD finger protein 12</fullName>
    </recommendedName>
    <alternativeName>
        <fullName evidence="15">PHD factor 1</fullName>
    </alternativeName>
</protein>